<reference evidence="7" key="2">
    <citation type="submission" date="2020-05" db="UniProtKB">
        <authorList>
            <consortium name="EnsemblMetazoa"/>
        </authorList>
    </citation>
    <scope>IDENTIFICATION</scope>
    <source>
        <strain evidence="7">IAEA</strain>
    </source>
</reference>
<dbReference type="InterPro" id="IPR050430">
    <property type="entry name" value="Peptidase_S1"/>
</dbReference>
<dbReference type="EnsemblMetazoa" id="GPPI016841-RA">
    <property type="protein sequence ID" value="GPPI016841-PA"/>
    <property type="gene ID" value="GPPI016841"/>
</dbReference>
<feature type="transmembrane region" description="Helical" evidence="5">
    <location>
        <begin position="547"/>
        <end position="566"/>
    </location>
</feature>
<protein>
    <recommendedName>
        <fullName evidence="9">Peptidase S1 domain-containing protein</fullName>
    </recommendedName>
</protein>
<dbReference type="GO" id="GO:0004252">
    <property type="term" value="F:serine-type endopeptidase activity"/>
    <property type="evidence" value="ECO:0007669"/>
    <property type="project" value="TreeGrafter"/>
</dbReference>
<evidence type="ECO:0000256" key="6">
    <source>
        <dbReference type="SAM" id="SignalP"/>
    </source>
</evidence>
<keyword evidence="6" id="KW-0732">Signal</keyword>
<dbReference type="PANTHER" id="PTHR24276:SF98">
    <property type="entry name" value="FI18310P1-RELATED"/>
    <property type="match status" value="1"/>
</dbReference>
<feature type="chain" id="PRO_5008404401" description="Peptidase S1 domain-containing protein" evidence="6">
    <location>
        <begin position="28"/>
        <end position="600"/>
    </location>
</feature>
<proteinExistence type="predicted"/>
<organism evidence="7 8">
    <name type="scientific">Glossina palpalis gambiensis</name>
    <dbReference type="NCBI Taxonomy" id="67801"/>
    <lineage>
        <taxon>Eukaryota</taxon>
        <taxon>Metazoa</taxon>
        <taxon>Ecdysozoa</taxon>
        <taxon>Arthropoda</taxon>
        <taxon>Hexapoda</taxon>
        <taxon>Insecta</taxon>
        <taxon>Pterygota</taxon>
        <taxon>Neoptera</taxon>
        <taxon>Endopterygota</taxon>
        <taxon>Diptera</taxon>
        <taxon>Brachycera</taxon>
        <taxon>Muscomorpha</taxon>
        <taxon>Hippoboscoidea</taxon>
        <taxon>Glossinidae</taxon>
        <taxon>Glossina</taxon>
    </lineage>
</organism>
<keyword evidence="2" id="KW-0378">Hydrolase</keyword>
<dbReference type="VEuPathDB" id="VectorBase:GPPI016841"/>
<dbReference type="GO" id="GO:0006508">
    <property type="term" value="P:proteolysis"/>
    <property type="evidence" value="ECO:0007669"/>
    <property type="project" value="UniProtKB-KW"/>
</dbReference>
<keyword evidence="5" id="KW-0812">Transmembrane</keyword>
<dbReference type="SUPFAM" id="SSF50494">
    <property type="entry name" value="Trypsin-like serine proteases"/>
    <property type="match status" value="2"/>
</dbReference>
<keyword evidence="3" id="KW-0720">Serine protease</keyword>
<dbReference type="Gene3D" id="2.40.10.10">
    <property type="entry name" value="Trypsin-like serine proteases"/>
    <property type="match status" value="1"/>
</dbReference>
<dbReference type="EMBL" id="JXJN01007676">
    <property type="status" value="NOT_ANNOTATED_CDS"/>
    <property type="molecule type" value="Genomic_DNA"/>
</dbReference>
<keyword evidence="5" id="KW-1133">Transmembrane helix</keyword>
<feature type="signal peptide" evidence="6">
    <location>
        <begin position="1"/>
        <end position="27"/>
    </location>
</feature>
<dbReference type="STRING" id="67801.A0A1B0B2I8"/>
<evidence type="ECO:0000256" key="5">
    <source>
        <dbReference type="SAM" id="Phobius"/>
    </source>
</evidence>
<reference evidence="8" key="1">
    <citation type="submission" date="2015-01" db="EMBL/GenBank/DDBJ databases">
        <authorList>
            <person name="Aksoy S."/>
            <person name="Warren W."/>
            <person name="Wilson R.K."/>
        </authorList>
    </citation>
    <scope>NUCLEOTIDE SEQUENCE [LARGE SCALE GENOMIC DNA]</scope>
    <source>
        <strain evidence="8">IAEA</strain>
    </source>
</reference>
<keyword evidence="1" id="KW-0645">Protease</keyword>
<dbReference type="AlphaFoldDB" id="A0A1B0B2I8"/>
<dbReference type="PANTHER" id="PTHR24276">
    <property type="entry name" value="POLYSERASE-RELATED"/>
    <property type="match status" value="1"/>
</dbReference>
<evidence type="ECO:0000256" key="1">
    <source>
        <dbReference type="ARBA" id="ARBA00022670"/>
    </source>
</evidence>
<keyword evidence="8" id="KW-1185">Reference proteome</keyword>
<evidence type="ECO:0000313" key="7">
    <source>
        <dbReference type="EnsemblMetazoa" id="GPPI016841-PA"/>
    </source>
</evidence>
<name>A0A1B0B2I8_9MUSC</name>
<sequence length="600" mass="68840">MNGDWRKLSFIFFLIIFFISHFNYSLAKKNTASKTSLQRSAEGNLNLAYGTNEVSMPEGPKYVVIVTWFNYTSKSWVKQIGTIIHEEIVLTWGDPFIKTVKRGSCILAHDLHAYAPEHVRKWNRVKYYDEEINIYKKIQSFALIKLEEKIILDGVHFKALDINFDFKPESNINTIAAVFSLSPDNKVVYSAATYTRTGFGTCYQFGDCMQTYFWDKTSCLRFFITNPGSPVVLAGELIGTVRNTKGECTYNFPTVLSYAMNEIYNYKEFIQLWTEELLVAPPKIYSEFSKYMSFYGYQRDGNTFFRAAAILGDSVLITHYPEWLTDDVTDPFVVYRTPDITDDASENMKKIKFKQIVPFSKPPFKSSDIQLTLIKLSNGMKLDGGRYAKLSLSKTKYPFRGSRCVVAITSTQVANRPSSSRDTKLKRTKPERIVEHIEVSLWTYNECKDYVKGVNASQFCIRIHDSVDQGDHCKYIPAGSPVICNSRLTGIVNLMTPCKPSQPRPCTNIYPFKEWIYANMREPEMEAEMQEISTEKKPKVAPKNATATKYVLSIIVIVLALVYLKFASSHDEVNLKFSYRDELQRVELKNDMGVDFLAER</sequence>
<keyword evidence="4" id="KW-1015">Disulfide bond</keyword>
<dbReference type="Proteomes" id="UP000092460">
    <property type="component" value="Unassembled WGS sequence"/>
</dbReference>
<evidence type="ECO:0000256" key="4">
    <source>
        <dbReference type="ARBA" id="ARBA00023157"/>
    </source>
</evidence>
<evidence type="ECO:0000256" key="2">
    <source>
        <dbReference type="ARBA" id="ARBA00022801"/>
    </source>
</evidence>
<dbReference type="InterPro" id="IPR043504">
    <property type="entry name" value="Peptidase_S1_PA_chymotrypsin"/>
</dbReference>
<evidence type="ECO:0000256" key="3">
    <source>
        <dbReference type="ARBA" id="ARBA00022825"/>
    </source>
</evidence>
<keyword evidence="5" id="KW-0472">Membrane</keyword>
<evidence type="ECO:0000313" key="8">
    <source>
        <dbReference type="Proteomes" id="UP000092460"/>
    </source>
</evidence>
<accession>A0A1B0B2I8</accession>
<evidence type="ECO:0008006" key="9">
    <source>
        <dbReference type="Google" id="ProtNLM"/>
    </source>
</evidence>
<dbReference type="InterPro" id="IPR009003">
    <property type="entry name" value="Peptidase_S1_PA"/>
</dbReference>